<comment type="subcellular location">
    <subcellularLocation>
        <location evidence="1">Plastid</location>
        <location evidence="1">Chloroplast</location>
    </subcellularLocation>
</comment>
<organism evidence="8 9">
    <name type="scientific">Coccomyxa viridis</name>
    <dbReference type="NCBI Taxonomy" id="1274662"/>
    <lineage>
        <taxon>Eukaryota</taxon>
        <taxon>Viridiplantae</taxon>
        <taxon>Chlorophyta</taxon>
        <taxon>core chlorophytes</taxon>
        <taxon>Trebouxiophyceae</taxon>
        <taxon>Trebouxiophyceae incertae sedis</taxon>
        <taxon>Coccomyxaceae</taxon>
        <taxon>Coccomyxa</taxon>
    </lineage>
</organism>
<comment type="caution">
    <text evidence="8">The sequence shown here is derived from an EMBL/GenBank/DDBJ whole genome shotgun (WGS) entry which is preliminary data.</text>
</comment>
<dbReference type="InterPro" id="IPR024438">
    <property type="entry name" value="Staygreen"/>
</dbReference>
<feature type="compositionally biased region" description="Low complexity" evidence="6">
    <location>
        <begin position="402"/>
        <end position="417"/>
    </location>
</feature>
<feature type="region of interest" description="Disordered" evidence="6">
    <location>
        <begin position="286"/>
        <end position="311"/>
    </location>
</feature>
<evidence type="ECO:0000256" key="1">
    <source>
        <dbReference type="ARBA" id="ARBA00004229"/>
    </source>
</evidence>
<dbReference type="PANTHER" id="PTHR31750:SF4">
    <property type="entry name" value="LP06106P"/>
    <property type="match status" value="1"/>
</dbReference>
<protein>
    <submittedName>
        <fullName evidence="8">G861 protein</fullName>
    </submittedName>
</protein>
<feature type="compositionally biased region" description="Polar residues" evidence="6">
    <location>
        <begin position="390"/>
        <end position="401"/>
    </location>
</feature>
<evidence type="ECO:0000313" key="9">
    <source>
        <dbReference type="Proteomes" id="UP001497392"/>
    </source>
</evidence>
<keyword evidence="3" id="KW-0150">Chloroplast</keyword>
<proteinExistence type="inferred from homology"/>
<evidence type="ECO:0000259" key="7">
    <source>
        <dbReference type="Pfam" id="PF12638"/>
    </source>
</evidence>
<gene>
    <name evidence="8" type="primary">g861</name>
    <name evidence="8" type="ORF">VP750_LOCUS752</name>
</gene>
<keyword evidence="9" id="KW-1185">Reference proteome</keyword>
<feature type="region of interest" description="Disordered" evidence="6">
    <location>
        <begin position="375"/>
        <end position="424"/>
    </location>
</feature>
<sequence>MGLRGLDGLTSTPFIPYLPPKAGKFISSGQSPIDRLLSSSRAEPSGRSYGRTAQVSALLFRPPIFDPRKLTTTFLPGTSGTEPQPPAPRRYTLTHNDITGQLNLSIGCNYNTVQVSGWYTRLIRDEVLAEWCLGSDGSVKLHVYCHVSGEERWLAPPALRNYIFQREMPLVLDTILHADRALFQQLRSLADAAVVVHLSSHLTDLNMSVEWGTLSERASWPASESSLLQMVWTSLASRPQPASAAEVRQLASLKDSITEQLQQSNSTQQLAQTSIAEQLLQNSSGVLSPSSVSRQQLDPSSEPLLVGMDEGSCVTDSLPQRLENSASAASGSVQQGSANLLAAEGILAEDANFSLSAADGEAERLQIYRSAAADASWSSGNAPDQEGDSCGSSTVQELRGNSGQQSYRRSGVRGSRGPKTGIILPEGNILEFDHQGSERRPGGMQIATASSSVSEWLASGHEVISVRL</sequence>
<dbReference type="Proteomes" id="UP001497392">
    <property type="component" value="Unassembled WGS sequence"/>
</dbReference>
<evidence type="ECO:0000256" key="5">
    <source>
        <dbReference type="ARBA" id="ARBA00022946"/>
    </source>
</evidence>
<evidence type="ECO:0000256" key="6">
    <source>
        <dbReference type="SAM" id="MobiDB-lite"/>
    </source>
</evidence>
<comment type="similarity">
    <text evidence="2">Belongs to the staygreen family.</text>
</comment>
<reference evidence="8 9" key="1">
    <citation type="submission" date="2024-06" db="EMBL/GenBank/DDBJ databases">
        <authorList>
            <person name="Kraege A."/>
            <person name="Thomma B."/>
        </authorList>
    </citation>
    <scope>NUCLEOTIDE SEQUENCE [LARGE SCALE GENOMIC DNA]</scope>
</reference>
<name>A0ABP1FGQ2_9CHLO</name>
<dbReference type="Pfam" id="PF12638">
    <property type="entry name" value="Staygreen"/>
    <property type="match status" value="1"/>
</dbReference>
<evidence type="ECO:0000313" key="8">
    <source>
        <dbReference type="EMBL" id="CAL5219093.1"/>
    </source>
</evidence>
<dbReference type="EMBL" id="CAXHTA020000002">
    <property type="protein sequence ID" value="CAL5219093.1"/>
    <property type="molecule type" value="Genomic_DNA"/>
</dbReference>
<keyword evidence="4" id="KW-0934">Plastid</keyword>
<accession>A0ABP1FGQ2</accession>
<evidence type="ECO:0000256" key="2">
    <source>
        <dbReference type="ARBA" id="ARBA00009234"/>
    </source>
</evidence>
<keyword evidence="5" id="KW-0809">Transit peptide</keyword>
<evidence type="ECO:0000256" key="3">
    <source>
        <dbReference type="ARBA" id="ARBA00022528"/>
    </source>
</evidence>
<feature type="domain" description="Staygreen protein" evidence="7">
    <location>
        <begin position="65"/>
        <end position="216"/>
    </location>
</feature>
<dbReference type="PANTHER" id="PTHR31750">
    <property type="entry name" value="PROTEIN STAY-GREEN 1, CHLOROPLASTIC-RELATED"/>
    <property type="match status" value="1"/>
</dbReference>
<evidence type="ECO:0000256" key="4">
    <source>
        <dbReference type="ARBA" id="ARBA00022640"/>
    </source>
</evidence>